<protein>
    <submittedName>
        <fullName evidence="1">Uncharacterized protein</fullName>
    </submittedName>
</protein>
<evidence type="ECO:0000313" key="1">
    <source>
        <dbReference type="Ensembl" id="ENSSANP00000078621.1"/>
    </source>
</evidence>
<dbReference type="Proteomes" id="UP000472260">
    <property type="component" value="Unassembled WGS sequence"/>
</dbReference>
<dbReference type="Ensembl" id="ENSSANT00000083573.1">
    <property type="protein sequence ID" value="ENSSANP00000078621.1"/>
    <property type="gene ID" value="ENSSANG00000039141.1"/>
</dbReference>
<keyword evidence="2" id="KW-1185">Reference proteome</keyword>
<accession>A0A671R678</accession>
<dbReference type="AlphaFoldDB" id="A0A671R678"/>
<reference evidence="1" key="1">
    <citation type="submission" date="2025-08" db="UniProtKB">
        <authorList>
            <consortium name="Ensembl"/>
        </authorList>
    </citation>
    <scope>IDENTIFICATION</scope>
</reference>
<name>A0A671R678_9TELE</name>
<sequence>MTDTFDRPLNIIVEGGYYAKQGSYALGFEDKSGKSIPRAGYFTEAGVGRARAEFSVLEAEAKGPNASYDTEFSVVKVRAMARAEVASASAKAGPVGLKVGLGFDTGASAGVDGVETKFLGTGFSIGQKNSISLLGSEVSFM</sequence>
<evidence type="ECO:0000313" key="2">
    <source>
        <dbReference type="Proteomes" id="UP000472260"/>
    </source>
</evidence>
<reference evidence="1" key="2">
    <citation type="submission" date="2025-09" db="UniProtKB">
        <authorList>
            <consortium name="Ensembl"/>
        </authorList>
    </citation>
    <scope>IDENTIFICATION</scope>
</reference>
<organism evidence="1 2">
    <name type="scientific">Sinocyclocheilus anshuiensis</name>
    <dbReference type="NCBI Taxonomy" id="1608454"/>
    <lineage>
        <taxon>Eukaryota</taxon>
        <taxon>Metazoa</taxon>
        <taxon>Chordata</taxon>
        <taxon>Craniata</taxon>
        <taxon>Vertebrata</taxon>
        <taxon>Euteleostomi</taxon>
        <taxon>Actinopterygii</taxon>
        <taxon>Neopterygii</taxon>
        <taxon>Teleostei</taxon>
        <taxon>Ostariophysi</taxon>
        <taxon>Cypriniformes</taxon>
        <taxon>Cyprinidae</taxon>
        <taxon>Cyprininae</taxon>
        <taxon>Sinocyclocheilus</taxon>
    </lineage>
</organism>
<proteinExistence type="predicted"/>